<evidence type="ECO:0000313" key="2">
    <source>
        <dbReference type="Proteomes" id="UP000525078"/>
    </source>
</evidence>
<dbReference type="EMBL" id="JAATIP010000004">
    <property type="protein sequence ID" value="KAF4395965.1"/>
    <property type="molecule type" value="Genomic_DNA"/>
</dbReference>
<protein>
    <submittedName>
        <fullName evidence="1">Uncharacterized protein</fullName>
    </submittedName>
</protein>
<comment type="caution">
    <text evidence="1">The sequence shown here is derived from an EMBL/GenBank/DDBJ whole genome shotgun (WGS) entry which is preliminary data.</text>
</comment>
<sequence>MIWSIVLVVPKNTIGAKDFLFIPTRIANNAPATENTQVPRALETKQSSRCLTLSWPSILVNLPVPVPEREVLNAKTKREIHAMTRQEAKKKRQENRNRGWVHTKLVRCLSPLTAEASAALLAVTMAKHYRHPYVIIEGDSANAIAALKKEASFWEIDRIVTEMGTSIQ</sequence>
<evidence type="ECO:0000313" key="1">
    <source>
        <dbReference type="EMBL" id="KAF4395965.1"/>
    </source>
</evidence>
<proteinExistence type="predicted"/>
<organism evidence="1 2">
    <name type="scientific">Cannabis sativa</name>
    <name type="common">Hemp</name>
    <name type="synonym">Marijuana</name>
    <dbReference type="NCBI Taxonomy" id="3483"/>
    <lineage>
        <taxon>Eukaryota</taxon>
        <taxon>Viridiplantae</taxon>
        <taxon>Streptophyta</taxon>
        <taxon>Embryophyta</taxon>
        <taxon>Tracheophyta</taxon>
        <taxon>Spermatophyta</taxon>
        <taxon>Magnoliopsida</taxon>
        <taxon>eudicotyledons</taxon>
        <taxon>Gunneridae</taxon>
        <taxon>Pentapetalae</taxon>
        <taxon>rosids</taxon>
        <taxon>fabids</taxon>
        <taxon>Rosales</taxon>
        <taxon>Cannabaceae</taxon>
        <taxon>Cannabis</taxon>
    </lineage>
</organism>
<dbReference type="Proteomes" id="UP000525078">
    <property type="component" value="Unassembled WGS sequence"/>
</dbReference>
<name>A0A7J6HLW3_CANSA</name>
<dbReference type="AlphaFoldDB" id="A0A7J6HLW3"/>
<gene>
    <name evidence="1" type="ORF">F8388_013134</name>
</gene>
<reference evidence="1 2" key="1">
    <citation type="journal article" date="2020" name="bioRxiv">
        <title>Sequence and annotation of 42 cannabis genomes reveals extensive copy number variation in cannabinoid synthesis and pathogen resistance genes.</title>
        <authorList>
            <person name="Mckernan K.J."/>
            <person name="Helbert Y."/>
            <person name="Kane L.T."/>
            <person name="Ebling H."/>
            <person name="Zhang L."/>
            <person name="Liu B."/>
            <person name="Eaton Z."/>
            <person name="Mclaughlin S."/>
            <person name="Kingan S."/>
            <person name="Baybayan P."/>
            <person name="Concepcion G."/>
            <person name="Jordan M."/>
            <person name="Riva A."/>
            <person name="Barbazuk W."/>
            <person name="Harkins T."/>
        </authorList>
    </citation>
    <scope>NUCLEOTIDE SEQUENCE [LARGE SCALE GENOMIC DNA]</scope>
    <source>
        <strain evidence="2">cv. Jamaican Lion 4</strain>
        <tissue evidence="1">Leaf</tissue>
    </source>
</reference>
<accession>A0A7J6HLW3</accession>